<dbReference type="InterPro" id="IPR058925">
    <property type="entry name" value="zf-C2H2_AcuF"/>
</dbReference>
<dbReference type="InterPro" id="IPR056681">
    <property type="entry name" value="DUF7779"/>
</dbReference>
<dbReference type="SMART" id="SM00028">
    <property type="entry name" value="TPR"/>
    <property type="match status" value="3"/>
</dbReference>
<dbReference type="EMBL" id="ML976616">
    <property type="protein sequence ID" value="KAF1845081.1"/>
    <property type="molecule type" value="Genomic_DNA"/>
</dbReference>
<dbReference type="Pfam" id="PF13181">
    <property type="entry name" value="TPR_8"/>
    <property type="match status" value="1"/>
</dbReference>
<dbReference type="RefSeq" id="XP_040787644.1">
    <property type="nucleotide sequence ID" value="XM_040936014.1"/>
</dbReference>
<feature type="compositionally biased region" description="Polar residues" evidence="2">
    <location>
        <begin position="241"/>
        <end position="265"/>
    </location>
</feature>
<dbReference type="Pfam" id="PF13374">
    <property type="entry name" value="TPR_10"/>
    <property type="match status" value="1"/>
</dbReference>
<dbReference type="InterPro" id="IPR002182">
    <property type="entry name" value="NB-ARC"/>
</dbReference>
<dbReference type="Gene3D" id="3.40.50.300">
    <property type="entry name" value="P-loop containing nucleotide triphosphate hydrolases"/>
    <property type="match status" value="1"/>
</dbReference>
<dbReference type="OrthoDB" id="6161812at2759"/>
<dbReference type="Proteomes" id="UP000800039">
    <property type="component" value="Unassembled WGS sequence"/>
</dbReference>
<sequence length="1287" mass="146445">MEKSTIASVAESCNYEFTALLDSDPLRQQADRAELAEAVEEERARFRLWAAHIGTFAKHHSSLDYRLRESEKVRSLVISQLEILRTAELRLAELLLPGTSESETGSSEEPDVPTEDECLISIRGAIDRLHRLAKAIRHPGIASQASKANHFNPTDEFGNNEIESFEKYSLQIVQQRCPGAAEYLHHRLSKANASRRRLFLYRRKHQDILNGRRHSSPKRRPSMSQRQTQETFSALPETKSKASQLVPESSTPQKHSDSQAQSSIAKATSFVESQFKPDASSKAASSIGGTSVASIVDHSRLPPPPRVPKTRTQFECPYCCQLVPTSILGKGAWRRHLMKDLEPFRDQSTWMTHLRSHAMRWSCRLPGHPRGRSTMVFTCGNEYAAHLREQHSQGASFNDAQIDLLKRQRGLPDPTPLKSCPLCHISIGDLSQAYNEGITYTSRGETEMPPASTLALQMQKHIASHLMMIASYSLPWLDDTDDDVASDKPISFATETTSSEKVEVRGTPRADSHGDLAAQFEELTFNDHDEEPPERNQGEWDFIIGAPYEGQEFDDVLSSFVRKYHVEMAFAGSTNREPTLPCNYMPLGRNTDFFSREDALQFIETQLCSGHAADEGISQQTTVLKTCSLYGPAGIGKTQVAVEFVHRHMQDFDAVFWVHADEASKMIEDVNRITVQLGLVDETSADSGDQALTRDLFKRWLGNPAKSFKPGSGFDRANWLLVLDHVIEPAVLNQFWPAERECGSILITSRRSMPWPPEQYPSKTLERFTPQEGAEFMCNLLGTSVSPEEQQCASLISSKVKGVPYALRHLTKWIMGEDLSFSEFLAQNHTRENKKLQKKMKGELARFVVAEEHSFLEAAFESLKHSRPLLDVLSMLDPDNIPEQILLTDSPHVFIRGYPTTQLGLRKALQELLKYSLVTRSRTSTTIFIHRIVQDAVRKQMRPLHARDVFNTCVLLLSAKWYCHERGRTLESDVFSGIAQRLCEELKNFYPLTADHLQSHNPKERDIESLLAEIHHNRGVMANEINRPHESLNYLLKFNAMMMKELGDRRPGTDMRLALSFNELGCAYMLQNDYEHAEKCFEKSISSMEKLDNYERWQVSLPGVNLGVVYWLTERYTDALDILSRGLRDRERKFGFNDQESFITGRFLYALGNVHESLNDYDVSLEYHQRSLNHYRNTLGSAHHRTADAFVRITKHFMRQGRLAEALDLVDKAIQIYHNFDSAFEAETARAKFCKSKVLQQVERFADAEKELAESVKWYHELKGQDLTGSQPVREADFDRLVVFWSR</sequence>
<protein>
    <recommendedName>
        <fullName evidence="8">NB-ARC domain-containing protein</fullName>
    </recommendedName>
</protein>
<proteinExistence type="predicted"/>
<dbReference type="InterPro" id="IPR019734">
    <property type="entry name" value="TPR_rpt"/>
</dbReference>
<dbReference type="Pfam" id="PF00931">
    <property type="entry name" value="NB-ARC"/>
    <property type="match status" value="1"/>
</dbReference>
<feature type="repeat" description="TPR" evidence="1">
    <location>
        <begin position="1058"/>
        <end position="1091"/>
    </location>
</feature>
<gene>
    <name evidence="6" type="ORF">K460DRAFT_394818</name>
</gene>
<evidence type="ECO:0008006" key="8">
    <source>
        <dbReference type="Google" id="ProtNLM"/>
    </source>
</evidence>
<dbReference type="Gene3D" id="1.25.40.10">
    <property type="entry name" value="Tetratricopeptide repeat domain"/>
    <property type="match status" value="2"/>
</dbReference>
<dbReference type="InterPro" id="IPR027417">
    <property type="entry name" value="P-loop_NTPase"/>
</dbReference>
<dbReference type="GeneID" id="63853265"/>
<dbReference type="Pfam" id="PF25000">
    <property type="entry name" value="DUF7779"/>
    <property type="match status" value="1"/>
</dbReference>
<dbReference type="PANTHER" id="PTHR35391">
    <property type="entry name" value="C2H2-TYPE DOMAIN-CONTAINING PROTEIN-RELATED"/>
    <property type="match status" value="1"/>
</dbReference>
<feature type="domain" description="Oxidoreductase acuF-like C2H2 type zinc-finger" evidence="5">
    <location>
        <begin position="313"/>
        <end position="341"/>
    </location>
</feature>
<dbReference type="Pfam" id="PF13424">
    <property type="entry name" value="TPR_12"/>
    <property type="match status" value="1"/>
</dbReference>
<evidence type="ECO:0000256" key="1">
    <source>
        <dbReference type="PROSITE-ProRule" id="PRU00339"/>
    </source>
</evidence>
<accession>A0A9P4GH11</accession>
<feature type="compositionally biased region" description="Basic residues" evidence="2">
    <location>
        <begin position="204"/>
        <end position="221"/>
    </location>
</feature>
<dbReference type="GO" id="GO:0043531">
    <property type="term" value="F:ADP binding"/>
    <property type="evidence" value="ECO:0007669"/>
    <property type="project" value="InterPro"/>
</dbReference>
<dbReference type="Pfam" id="PF26082">
    <property type="entry name" value="zf-C2H2_AcuF"/>
    <property type="match status" value="1"/>
</dbReference>
<dbReference type="PROSITE" id="PS50005">
    <property type="entry name" value="TPR"/>
    <property type="match status" value="1"/>
</dbReference>
<keyword evidence="1" id="KW-0802">TPR repeat</keyword>
<dbReference type="SUPFAM" id="SSF48452">
    <property type="entry name" value="TPR-like"/>
    <property type="match status" value="1"/>
</dbReference>
<evidence type="ECO:0000256" key="2">
    <source>
        <dbReference type="SAM" id="MobiDB-lite"/>
    </source>
</evidence>
<reference evidence="6" key="1">
    <citation type="submission" date="2020-01" db="EMBL/GenBank/DDBJ databases">
        <authorList>
            <consortium name="DOE Joint Genome Institute"/>
            <person name="Haridas S."/>
            <person name="Albert R."/>
            <person name="Binder M."/>
            <person name="Bloem J."/>
            <person name="Labutti K."/>
            <person name="Salamov A."/>
            <person name="Andreopoulos B."/>
            <person name="Baker S.E."/>
            <person name="Barry K."/>
            <person name="Bills G."/>
            <person name="Bluhm B.H."/>
            <person name="Cannon C."/>
            <person name="Castanera R."/>
            <person name="Culley D.E."/>
            <person name="Daum C."/>
            <person name="Ezra D."/>
            <person name="Gonzalez J.B."/>
            <person name="Henrissat B."/>
            <person name="Kuo A."/>
            <person name="Liang C."/>
            <person name="Lipzen A."/>
            <person name="Lutzoni F."/>
            <person name="Magnuson J."/>
            <person name="Mondo S."/>
            <person name="Nolan M."/>
            <person name="Ohm R."/>
            <person name="Pangilinan J."/>
            <person name="Park H.-J."/>
            <person name="Ramirez L."/>
            <person name="Alfaro M."/>
            <person name="Sun H."/>
            <person name="Tritt A."/>
            <person name="Yoshinaga Y."/>
            <person name="Zwiers L.-H."/>
            <person name="Turgeon B.G."/>
            <person name="Goodwin S.B."/>
            <person name="Spatafora J.W."/>
            <person name="Crous P.W."/>
            <person name="Grigoriev I.V."/>
        </authorList>
    </citation>
    <scope>NUCLEOTIDE SEQUENCE</scope>
    <source>
        <strain evidence="6">CBS 394.84</strain>
    </source>
</reference>
<organism evidence="6 7">
    <name type="scientific">Cucurbitaria berberidis CBS 394.84</name>
    <dbReference type="NCBI Taxonomy" id="1168544"/>
    <lineage>
        <taxon>Eukaryota</taxon>
        <taxon>Fungi</taxon>
        <taxon>Dikarya</taxon>
        <taxon>Ascomycota</taxon>
        <taxon>Pezizomycotina</taxon>
        <taxon>Dothideomycetes</taxon>
        <taxon>Pleosporomycetidae</taxon>
        <taxon>Pleosporales</taxon>
        <taxon>Pleosporineae</taxon>
        <taxon>Cucurbitariaceae</taxon>
        <taxon>Cucurbitaria</taxon>
    </lineage>
</organism>
<evidence type="ECO:0000259" key="5">
    <source>
        <dbReference type="Pfam" id="PF26082"/>
    </source>
</evidence>
<feature type="domain" description="NB-ARC" evidence="3">
    <location>
        <begin position="626"/>
        <end position="751"/>
    </location>
</feature>
<feature type="compositionally biased region" description="Polar residues" evidence="2">
    <location>
        <begin position="222"/>
        <end position="232"/>
    </location>
</feature>
<evidence type="ECO:0000313" key="6">
    <source>
        <dbReference type="EMBL" id="KAF1845081.1"/>
    </source>
</evidence>
<evidence type="ECO:0000313" key="7">
    <source>
        <dbReference type="Proteomes" id="UP000800039"/>
    </source>
</evidence>
<dbReference type="InterPro" id="IPR011990">
    <property type="entry name" value="TPR-like_helical_dom_sf"/>
</dbReference>
<name>A0A9P4GH11_9PLEO</name>
<evidence type="ECO:0000259" key="3">
    <source>
        <dbReference type="Pfam" id="PF00931"/>
    </source>
</evidence>
<evidence type="ECO:0000259" key="4">
    <source>
        <dbReference type="Pfam" id="PF25000"/>
    </source>
</evidence>
<dbReference type="SUPFAM" id="SSF52540">
    <property type="entry name" value="P-loop containing nucleoside triphosphate hydrolases"/>
    <property type="match status" value="1"/>
</dbReference>
<feature type="region of interest" description="Disordered" evidence="2">
    <location>
        <begin position="204"/>
        <end position="265"/>
    </location>
</feature>
<keyword evidence="7" id="KW-1185">Reference proteome</keyword>
<feature type="domain" description="DUF7779" evidence="4">
    <location>
        <begin position="859"/>
        <end position="943"/>
    </location>
</feature>
<comment type="caution">
    <text evidence="6">The sequence shown here is derived from an EMBL/GenBank/DDBJ whole genome shotgun (WGS) entry which is preliminary data.</text>
</comment>
<dbReference type="PANTHER" id="PTHR35391:SF7">
    <property type="entry name" value="C2H2-TYPE DOMAIN-CONTAINING PROTEIN"/>
    <property type="match status" value="1"/>
</dbReference>